<keyword evidence="2" id="KW-1185">Reference proteome</keyword>
<dbReference type="Proteomes" id="UP000886998">
    <property type="component" value="Unassembled WGS sequence"/>
</dbReference>
<comment type="caution">
    <text evidence="1">The sequence shown here is derived from an EMBL/GenBank/DDBJ whole genome shotgun (WGS) entry which is preliminary data.</text>
</comment>
<reference evidence="1" key="1">
    <citation type="submission" date="2020-08" db="EMBL/GenBank/DDBJ databases">
        <title>Multicomponent nature underlies the extraordinary mechanical properties of spider dragline silk.</title>
        <authorList>
            <person name="Kono N."/>
            <person name="Nakamura H."/>
            <person name="Mori M."/>
            <person name="Yoshida Y."/>
            <person name="Ohtoshi R."/>
            <person name="Malay A.D."/>
            <person name="Moran D.A.P."/>
            <person name="Tomita M."/>
            <person name="Numata K."/>
            <person name="Arakawa K."/>
        </authorList>
    </citation>
    <scope>NUCLEOTIDE SEQUENCE</scope>
</reference>
<evidence type="ECO:0000313" key="2">
    <source>
        <dbReference type="Proteomes" id="UP000886998"/>
    </source>
</evidence>
<name>A0A8X7BXD6_9ARAC</name>
<gene>
    <name evidence="1" type="ORF">TNIN_126331</name>
</gene>
<proteinExistence type="predicted"/>
<protein>
    <submittedName>
        <fullName evidence="1">Uncharacterized protein</fullName>
    </submittedName>
</protein>
<dbReference type="OrthoDB" id="6427593at2759"/>
<organism evidence="1 2">
    <name type="scientific">Trichonephila inaurata madagascariensis</name>
    <dbReference type="NCBI Taxonomy" id="2747483"/>
    <lineage>
        <taxon>Eukaryota</taxon>
        <taxon>Metazoa</taxon>
        <taxon>Ecdysozoa</taxon>
        <taxon>Arthropoda</taxon>
        <taxon>Chelicerata</taxon>
        <taxon>Arachnida</taxon>
        <taxon>Araneae</taxon>
        <taxon>Araneomorphae</taxon>
        <taxon>Entelegynae</taxon>
        <taxon>Araneoidea</taxon>
        <taxon>Nephilidae</taxon>
        <taxon>Trichonephila</taxon>
        <taxon>Trichonephila inaurata</taxon>
    </lineage>
</organism>
<sequence length="83" mass="9578">MDSSTLHPHHSYNINTEIPSQIQYYATPPPTQLSYRYDPQKYKVHHLSGSKPQRMEIGQLSPVVPSRPMEIIVFNSNQGRQTK</sequence>
<dbReference type="AlphaFoldDB" id="A0A8X7BXD6"/>
<dbReference type="EMBL" id="BMAV01005207">
    <property type="protein sequence ID" value="GFY46127.1"/>
    <property type="molecule type" value="Genomic_DNA"/>
</dbReference>
<evidence type="ECO:0000313" key="1">
    <source>
        <dbReference type="EMBL" id="GFY46127.1"/>
    </source>
</evidence>
<accession>A0A8X7BXD6</accession>